<gene>
    <name evidence="21" type="ORF">J2S13_003234</name>
</gene>
<dbReference type="InterPro" id="IPR018109">
    <property type="entry name" value="Folylpolyglutamate_synth_CS"/>
</dbReference>
<keyword evidence="9 18" id="KW-0436">Ligase</keyword>
<dbReference type="InterPro" id="IPR036615">
    <property type="entry name" value="Mur_ligase_C_dom_sf"/>
</dbReference>
<evidence type="ECO:0000256" key="12">
    <source>
        <dbReference type="ARBA" id="ARBA00022840"/>
    </source>
</evidence>
<dbReference type="SUPFAM" id="SSF53244">
    <property type="entry name" value="MurD-like peptide ligases, peptide-binding domain"/>
    <property type="match status" value="1"/>
</dbReference>
<comment type="pathway">
    <text evidence="2">Cofactor biosynthesis; tetrahydrofolate biosynthesis; 7,8-dihydrofolate from 2-amino-4-hydroxy-6-hydroxymethyl-7,8-dihydropteridine diphosphate and 4-aminobenzoate: step 2/2.</text>
</comment>
<keyword evidence="11 18" id="KW-0547">Nucleotide-binding</keyword>
<dbReference type="InterPro" id="IPR013221">
    <property type="entry name" value="Mur_ligase_cen"/>
</dbReference>
<evidence type="ECO:0000256" key="7">
    <source>
        <dbReference type="ARBA" id="ARBA00013025"/>
    </source>
</evidence>
<evidence type="ECO:0000256" key="14">
    <source>
        <dbReference type="ARBA" id="ARBA00022909"/>
    </source>
</evidence>
<keyword evidence="10" id="KW-0479">Metal-binding</keyword>
<dbReference type="InterPro" id="IPR001645">
    <property type="entry name" value="Folylpolyglutamate_synth"/>
</dbReference>
<dbReference type="GO" id="GO:0005737">
    <property type="term" value="C:cytoplasm"/>
    <property type="evidence" value="ECO:0007669"/>
    <property type="project" value="TreeGrafter"/>
</dbReference>
<sequence>MITAFDDALQWIHNRLSLGIKPGLQRMEWMMEKLDYPERRLKAIHIGGTNGKGSTVAFIRSILQETGYEVGTFTSPYIEQFNERISVNGQAISDEEIVELVNIVKPLADQLEQTDLGAPTEFEVITAMAMLYFAKIHPVDVVLFEVGLGGRLDSTNIIHPILAVITSIGLDHTHILGETIEEIAFEKAGIIKGGVPVVSAVEQQEAKQVIEKRAKEGRSSLYDLGKHFTYEHTRSLPEGEEIEFQSVYGDFKGLTIGLRGNHQVSNASTAIMACLYLKKMYAFLIEEEHIRKGVQNTQWPARMEFISDRPPILLDGAHNYEGIQSLVQSIKTRFPNKKATILFAGLKDKKLDKMIPLLDEIAEEIIFTTFDFPRAAKEEDFAVFIGDHRKFIADWNTYIEERKQQTGETDLLLITGSLYFISAIKKCFNN</sequence>
<evidence type="ECO:0000256" key="5">
    <source>
        <dbReference type="ARBA" id="ARBA00011245"/>
    </source>
</evidence>
<proteinExistence type="inferred from homology"/>
<dbReference type="PROSITE" id="PS01011">
    <property type="entry name" value="FOLYLPOLYGLU_SYNT_1"/>
    <property type="match status" value="1"/>
</dbReference>
<dbReference type="NCBIfam" id="TIGR01499">
    <property type="entry name" value="folC"/>
    <property type="match status" value="1"/>
</dbReference>
<dbReference type="GO" id="GO:0046872">
    <property type="term" value="F:metal ion binding"/>
    <property type="evidence" value="ECO:0007669"/>
    <property type="project" value="UniProtKB-KW"/>
</dbReference>
<evidence type="ECO:0000313" key="22">
    <source>
        <dbReference type="Proteomes" id="UP001237207"/>
    </source>
</evidence>
<dbReference type="PROSITE" id="PS01012">
    <property type="entry name" value="FOLYLPOLYGLU_SYNT_2"/>
    <property type="match status" value="1"/>
</dbReference>
<comment type="catalytic activity">
    <reaction evidence="16">
        <text>(6S)-5,6,7,8-tetrahydrofolyl-(gamma-L-Glu)(n) + L-glutamate + ATP = (6S)-5,6,7,8-tetrahydrofolyl-(gamma-L-Glu)(n+1) + ADP + phosphate + H(+)</text>
        <dbReference type="Rhea" id="RHEA:10580"/>
        <dbReference type="Rhea" id="RHEA-COMP:14738"/>
        <dbReference type="Rhea" id="RHEA-COMP:14740"/>
        <dbReference type="ChEBI" id="CHEBI:15378"/>
        <dbReference type="ChEBI" id="CHEBI:29985"/>
        <dbReference type="ChEBI" id="CHEBI:30616"/>
        <dbReference type="ChEBI" id="CHEBI:43474"/>
        <dbReference type="ChEBI" id="CHEBI:141005"/>
        <dbReference type="ChEBI" id="CHEBI:456216"/>
        <dbReference type="EC" id="6.3.2.17"/>
    </reaction>
</comment>
<evidence type="ECO:0000256" key="10">
    <source>
        <dbReference type="ARBA" id="ARBA00022723"/>
    </source>
</evidence>
<dbReference type="Pfam" id="PF02875">
    <property type="entry name" value="Mur_ligase_C"/>
    <property type="match status" value="1"/>
</dbReference>
<feature type="domain" description="Mur ligase central" evidence="20">
    <location>
        <begin position="46"/>
        <end position="273"/>
    </location>
</feature>
<evidence type="ECO:0000256" key="4">
    <source>
        <dbReference type="ARBA" id="ARBA00008276"/>
    </source>
</evidence>
<dbReference type="Pfam" id="PF08245">
    <property type="entry name" value="Mur_ligase_M"/>
    <property type="match status" value="1"/>
</dbReference>
<protein>
    <recommendedName>
        <fullName evidence="8">Dihydrofolate synthase/folylpolyglutamate synthase</fullName>
        <ecNumber evidence="6">6.3.2.12</ecNumber>
        <ecNumber evidence="7">6.3.2.17</ecNumber>
    </recommendedName>
    <alternativeName>
        <fullName evidence="15">Tetrahydrofolylpolyglutamate synthase</fullName>
    </alternativeName>
</protein>
<dbReference type="RefSeq" id="WP_307258830.1">
    <property type="nucleotide sequence ID" value="NZ_JAUSUC010000072.1"/>
</dbReference>
<dbReference type="GO" id="GO:0008841">
    <property type="term" value="F:dihydrofolate synthase activity"/>
    <property type="evidence" value="ECO:0007669"/>
    <property type="project" value="UniProtKB-EC"/>
</dbReference>
<dbReference type="FunFam" id="3.40.1190.10:FF:000004">
    <property type="entry name" value="Dihydrofolate synthase/folylpolyglutamate synthase"/>
    <property type="match status" value="1"/>
</dbReference>
<evidence type="ECO:0000256" key="1">
    <source>
        <dbReference type="ARBA" id="ARBA00001946"/>
    </source>
</evidence>
<comment type="catalytic activity">
    <reaction evidence="17">
        <text>7,8-dihydropteroate + L-glutamate + ATP = 7,8-dihydrofolate + ADP + phosphate + H(+)</text>
        <dbReference type="Rhea" id="RHEA:23584"/>
        <dbReference type="ChEBI" id="CHEBI:15378"/>
        <dbReference type="ChEBI" id="CHEBI:17839"/>
        <dbReference type="ChEBI" id="CHEBI:29985"/>
        <dbReference type="ChEBI" id="CHEBI:30616"/>
        <dbReference type="ChEBI" id="CHEBI:43474"/>
        <dbReference type="ChEBI" id="CHEBI:57451"/>
        <dbReference type="ChEBI" id="CHEBI:456216"/>
        <dbReference type="EC" id="6.3.2.12"/>
    </reaction>
</comment>
<evidence type="ECO:0000256" key="15">
    <source>
        <dbReference type="ARBA" id="ARBA00030592"/>
    </source>
</evidence>
<keyword evidence="12 18" id="KW-0067">ATP-binding</keyword>
<dbReference type="InterPro" id="IPR004101">
    <property type="entry name" value="Mur_ligase_C"/>
</dbReference>
<dbReference type="GO" id="GO:0004326">
    <property type="term" value="F:tetrahydrofolylpolyglutamate synthase activity"/>
    <property type="evidence" value="ECO:0007669"/>
    <property type="project" value="UniProtKB-EC"/>
</dbReference>
<comment type="similarity">
    <text evidence="4 18">Belongs to the folylpolyglutamate synthase family.</text>
</comment>
<dbReference type="AlphaFoldDB" id="A0AAJ1WKH7"/>
<comment type="caution">
    <text evidence="21">The sequence shown here is derived from an EMBL/GenBank/DDBJ whole genome shotgun (WGS) entry which is preliminary data.</text>
</comment>
<evidence type="ECO:0000259" key="19">
    <source>
        <dbReference type="Pfam" id="PF02875"/>
    </source>
</evidence>
<dbReference type="Proteomes" id="UP001237207">
    <property type="component" value="Unassembled WGS sequence"/>
</dbReference>
<comment type="subunit">
    <text evidence="5">Monomer.</text>
</comment>
<dbReference type="GO" id="GO:0005524">
    <property type="term" value="F:ATP binding"/>
    <property type="evidence" value="ECO:0007669"/>
    <property type="project" value="UniProtKB-KW"/>
</dbReference>
<organism evidence="21 22">
    <name type="scientific">Oikeobacillus pervagus</name>
    <dbReference type="NCBI Taxonomy" id="1325931"/>
    <lineage>
        <taxon>Bacteria</taxon>
        <taxon>Bacillati</taxon>
        <taxon>Bacillota</taxon>
        <taxon>Bacilli</taxon>
        <taxon>Bacillales</taxon>
        <taxon>Bacillaceae</taxon>
        <taxon>Oikeobacillus</taxon>
    </lineage>
</organism>
<evidence type="ECO:0000256" key="6">
    <source>
        <dbReference type="ARBA" id="ARBA00013023"/>
    </source>
</evidence>
<dbReference type="PIRSF" id="PIRSF001563">
    <property type="entry name" value="Folylpolyglu_synth"/>
    <property type="match status" value="1"/>
</dbReference>
<dbReference type="Gene3D" id="3.90.190.20">
    <property type="entry name" value="Mur ligase, C-terminal domain"/>
    <property type="match status" value="1"/>
</dbReference>
<dbReference type="PANTHER" id="PTHR11136">
    <property type="entry name" value="FOLYLPOLYGLUTAMATE SYNTHASE-RELATED"/>
    <property type="match status" value="1"/>
</dbReference>
<name>A0AAJ1WKH7_9BACI</name>
<keyword evidence="22" id="KW-1185">Reference proteome</keyword>
<evidence type="ECO:0000259" key="20">
    <source>
        <dbReference type="Pfam" id="PF08245"/>
    </source>
</evidence>
<dbReference type="EC" id="6.3.2.17" evidence="7"/>
<evidence type="ECO:0000313" key="21">
    <source>
        <dbReference type="EMBL" id="MDQ0216750.1"/>
    </source>
</evidence>
<evidence type="ECO:0000256" key="13">
    <source>
        <dbReference type="ARBA" id="ARBA00022842"/>
    </source>
</evidence>
<dbReference type="Gene3D" id="3.40.1190.10">
    <property type="entry name" value="Mur-like, catalytic domain"/>
    <property type="match status" value="1"/>
</dbReference>
<dbReference type="PANTHER" id="PTHR11136:SF0">
    <property type="entry name" value="DIHYDROFOLATE SYNTHETASE-RELATED"/>
    <property type="match status" value="1"/>
</dbReference>
<comment type="pathway">
    <text evidence="3">Cofactor biosynthesis; tetrahydrofolylpolyglutamate biosynthesis.</text>
</comment>
<dbReference type="GO" id="GO:0046656">
    <property type="term" value="P:folic acid biosynthetic process"/>
    <property type="evidence" value="ECO:0007669"/>
    <property type="project" value="UniProtKB-KW"/>
</dbReference>
<reference evidence="21" key="1">
    <citation type="submission" date="2023-07" db="EMBL/GenBank/DDBJ databases">
        <title>Genomic Encyclopedia of Type Strains, Phase IV (KMG-IV): sequencing the most valuable type-strain genomes for metagenomic binning, comparative biology and taxonomic classification.</title>
        <authorList>
            <person name="Goeker M."/>
        </authorList>
    </citation>
    <scope>NUCLEOTIDE SEQUENCE</scope>
    <source>
        <strain evidence="21">DSM 23947</strain>
    </source>
</reference>
<dbReference type="InterPro" id="IPR036565">
    <property type="entry name" value="Mur-like_cat_sf"/>
</dbReference>
<accession>A0AAJ1WKH7</accession>
<evidence type="ECO:0000256" key="2">
    <source>
        <dbReference type="ARBA" id="ARBA00004799"/>
    </source>
</evidence>
<dbReference type="EMBL" id="JAUSUC010000072">
    <property type="protein sequence ID" value="MDQ0216750.1"/>
    <property type="molecule type" value="Genomic_DNA"/>
</dbReference>
<keyword evidence="14" id="KW-0289">Folate biosynthesis</keyword>
<dbReference type="SUPFAM" id="SSF53623">
    <property type="entry name" value="MurD-like peptide ligases, catalytic domain"/>
    <property type="match status" value="1"/>
</dbReference>
<dbReference type="EC" id="6.3.2.12" evidence="6"/>
<evidence type="ECO:0000256" key="3">
    <source>
        <dbReference type="ARBA" id="ARBA00005150"/>
    </source>
</evidence>
<evidence type="ECO:0000256" key="9">
    <source>
        <dbReference type="ARBA" id="ARBA00022598"/>
    </source>
</evidence>
<evidence type="ECO:0000256" key="8">
    <source>
        <dbReference type="ARBA" id="ARBA00019357"/>
    </source>
</evidence>
<evidence type="ECO:0000256" key="17">
    <source>
        <dbReference type="ARBA" id="ARBA00049161"/>
    </source>
</evidence>
<evidence type="ECO:0000256" key="16">
    <source>
        <dbReference type="ARBA" id="ARBA00047493"/>
    </source>
</evidence>
<keyword evidence="13" id="KW-0460">Magnesium</keyword>
<feature type="domain" description="Mur ligase C-terminal" evidence="19">
    <location>
        <begin position="302"/>
        <end position="417"/>
    </location>
</feature>
<comment type="cofactor">
    <cofactor evidence="1">
        <name>Mg(2+)</name>
        <dbReference type="ChEBI" id="CHEBI:18420"/>
    </cofactor>
</comment>
<evidence type="ECO:0000256" key="11">
    <source>
        <dbReference type="ARBA" id="ARBA00022741"/>
    </source>
</evidence>
<evidence type="ECO:0000256" key="18">
    <source>
        <dbReference type="PIRNR" id="PIRNR001563"/>
    </source>
</evidence>